<gene>
    <name evidence="3" type="ORF">B2K_11435</name>
</gene>
<dbReference type="HOGENOM" id="CLU_2059056_0_0_9"/>
<dbReference type="AlphaFoldDB" id="I0BG26"/>
<evidence type="ECO:0000256" key="1">
    <source>
        <dbReference type="SAM" id="Phobius"/>
    </source>
</evidence>
<name>I0BG26_9BACL</name>
<reference evidence="3 4" key="1">
    <citation type="submission" date="2013-06" db="EMBL/GenBank/DDBJ databases">
        <title>Complete genome sequence of Paenibacillus mucilaginosus K02.</title>
        <authorList>
            <person name="Xiao B."/>
            <person name="Sun L."/>
            <person name="Xiao L."/>
            <person name="Lian B."/>
        </authorList>
    </citation>
    <scope>NUCLEOTIDE SEQUENCE [LARGE SCALE GENOMIC DNA]</scope>
    <source>
        <strain evidence="3 4">K02</strain>
    </source>
</reference>
<protein>
    <submittedName>
        <fullName evidence="3">Uncharacterized protein</fullName>
    </submittedName>
</protein>
<keyword evidence="1" id="KW-1133">Transmembrane helix</keyword>
<feature type="chain" id="PRO_5039086787" evidence="2">
    <location>
        <begin position="25"/>
        <end position="119"/>
    </location>
</feature>
<keyword evidence="2" id="KW-0732">Signal</keyword>
<sequence>MKKISLLLFAALMLQLTLVSAAFAKDTLFVGEQLAAIISTLSGLVIRAGIKIIFLVESHQVAALFSCRDYFPHSRLLHPLLEQAQSSSYVLIVGRIKDEGGCHLAVAAAKMLTAISNIK</sequence>
<evidence type="ECO:0000313" key="4">
    <source>
        <dbReference type="Proteomes" id="UP000007392"/>
    </source>
</evidence>
<proteinExistence type="predicted"/>
<feature type="transmembrane region" description="Helical" evidence="1">
    <location>
        <begin position="34"/>
        <end position="56"/>
    </location>
</feature>
<dbReference type="Proteomes" id="UP000007392">
    <property type="component" value="Chromosome"/>
</dbReference>
<dbReference type="RefSeq" id="WP_014650360.1">
    <property type="nucleotide sequence ID" value="NC_017672.3"/>
</dbReference>
<evidence type="ECO:0000313" key="3">
    <source>
        <dbReference type="EMBL" id="AFH61323.1"/>
    </source>
</evidence>
<keyword evidence="1" id="KW-0812">Transmembrane</keyword>
<dbReference type="KEGG" id="pmw:B2K_11435"/>
<evidence type="ECO:0000256" key="2">
    <source>
        <dbReference type="SAM" id="SignalP"/>
    </source>
</evidence>
<dbReference type="EMBL" id="CP003422">
    <property type="protein sequence ID" value="AFH61323.1"/>
    <property type="molecule type" value="Genomic_DNA"/>
</dbReference>
<keyword evidence="1" id="KW-0472">Membrane</keyword>
<accession>I0BG26</accession>
<feature type="signal peptide" evidence="2">
    <location>
        <begin position="1"/>
        <end position="24"/>
    </location>
</feature>
<organism evidence="3 4">
    <name type="scientific">Paenibacillus mucilaginosus K02</name>
    <dbReference type="NCBI Taxonomy" id="997761"/>
    <lineage>
        <taxon>Bacteria</taxon>
        <taxon>Bacillati</taxon>
        <taxon>Bacillota</taxon>
        <taxon>Bacilli</taxon>
        <taxon>Bacillales</taxon>
        <taxon>Paenibacillaceae</taxon>
        <taxon>Paenibacillus</taxon>
    </lineage>
</organism>